<protein>
    <submittedName>
        <fullName evidence="1">Uncharacterized protein</fullName>
    </submittedName>
</protein>
<organism evidence="1 2">
    <name type="scientific">Rhododendron griersonianum</name>
    <dbReference type="NCBI Taxonomy" id="479676"/>
    <lineage>
        <taxon>Eukaryota</taxon>
        <taxon>Viridiplantae</taxon>
        <taxon>Streptophyta</taxon>
        <taxon>Embryophyta</taxon>
        <taxon>Tracheophyta</taxon>
        <taxon>Spermatophyta</taxon>
        <taxon>Magnoliopsida</taxon>
        <taxon>eudicotyledons</taxon>
        <taxon>Gunneridae</taxon>
        <taxon>Pentapetalae</taxon>
        <taxon>asterids</taxon>
        <taxon>Ericales</taxon>
        <taxon>Ericaceae</taxon>
        <taxon>Ericoideae</taxon>
        <taxon>Rhodoreae</taxon>
        <taxon>Rhododendron</taxon>
    </lineage>
</organism>
<dbReference type="Proteomes" id="UP000823749">
    <property type="component" value="Chromosome 7"/>
</dbReference>
<dbReference type="EMBL" id="JACTNZ010000007">
    <property type="protein sequence ID" value="KAG5541808.1"/>
    <property type="molecule type" value="Genomic_DNA"/>
</dbReference>
<accession>A0AAV6JM52</accession>
<dbReference type="AlphaFoldDB" id="A0AAV6JM52"/>
<evidence type="ECO:0000313" key="1">
    <source>
        <dbReference type="EMBL" id="KAG5541808.1"/>
    </source>
</evidence>
<name>A0AAV6JM52_9ERIC</name>
<sequence length="91" mass="10565">MPFLLGKRLRSDDHDHDAVNKDTVSKSLPLQQLDHQRLNPSLLQLGLEICILVRRFRLRVRARCLHSVLHRGSGVVRRETSARSDQTWVFV</sequence>
<reference evidence="1" key="1">
    <citation type="submission" date="2020-08" db="EMBL/GenBank/DDBJ databases">
        <title>Plant Genome Project.</title>
        <authorList>
            <person name="Zhang R.-G."/>
        </authorList>
    </citation>
    <scope>NUCLEOTIDE SEQUENCE</scope>
    <source>
        <strain evidence="1">WSP0</strain>
        <tissue evidence="1">Leaf</tissue>
    </source>
</reference>
<gene>
    <name evidence="1" type="ORF">RHGRI_021595</name>
</gene>
<comment type="caution">
    <text evidence="1">The sequence shown here is derived from an EMBL/GenBank/DDBJ whole genome shotgun (WGS) entry which is preliminary data.</text>
</comment>
<proteinExistence type="predicted"/>
<keyword evidence="2" id="KW-1185">Reference proteome</keyword>
<evidence type="ECO:0000313" key="2">
    <source>
        <dbReference type="Proteomes" id="UP000823749"/>
    </source>
</evidence>